<reference evidence="2" key="1">
    <citation type="journal article" date="2019" name="Int. J. Syst. Evol. Microbiol.">
        <title>The Global Catalogue of Microorganisms (GCM) 10K type strain sequencing project: providing services to taxonomists for standard genome sequencing and annotation.</title>
        <authorList>
            <consortium name="The Broad Institute Genomics Platform"/>
            <consortium name="The Broad Institute Genome Sequencing Center for Infectious Disease"/>
            <person name="Wu L."/>
            <person name="Ma J."/>
        </authorList>
    </citation>
    <scope>NUCLEOTIDE SEQUENCE [LARGE SCALE GENOMIC DNA]</scope>
    <source>
        <strain evidence="2">CCM 8930</strain>
    </source>
</reference>
<accession>A0ABW1SLI6</accession>
<gene>
    <name evidence="1" type="ORF">ACFP1L_11035</name>
</gene>
<dbReference type="Proteomes" id="UP001596171">
    <property type="component" value="Unassembled WGS sequence"/>
</dbReference>
<sequence>MASSSILVITFGASWFKLPLWLGQNRLERVGRVWKPSAVYHKTGVV</sequence>
<evidence type="ECO:0000313" key="1">
    <source>
        <dbReference type="EMBL" id="MFC6202406.1"/>
    </source>
</evidence>
<keyword evidence="2" id="KW-1185">Reference proteome</keyword>
<organism evidence="1 2">
    <name type="scientific">Lactiplantibacillus nangangensis</name>
    <dbReference type="NCBI Taxonomy" id="2559917"/>
    <lineage>
        <taxon>Bacteria</taxon>
        <taxon>Bacillati</taxon>
        <taxon>Bacillota</taxon>
        <taxon>Bacilli</taxon>
        <taxon>Lactobacillales</taxon>
        <taxon>Lactobacillaceae</taxon>
        <taxon>Lactiplantibacillus</taxon>
    </lineage>
</organism>
<name>A0ABW1SLI6_9LACO</name>
<protein>
    <submittedName>
        <fullName evidence="1">Uncharacterized protein</fullName>
    </submittedName>
</protein>
<evidence type="ECO:0000313" key="2">
    <source>
        <dbReference type="Proteomes" id="UP001596171"/>
    </source>
</evidence>
<proteinExistence type="predicted"/>
<dbReference type="EMBL" id="JBHSSE010000022">
    <property type="protein sequence ID" value="MFC6202406.1"/>
    <property type="molecule type" value="Genomic_DNA"/>
</dbReference>
<comment type="caution">
    <text evidence="1">The sequence shown here is derived from an EMBL/GenBank/DDBJ whole genome shotgun (WGS) entry which is preliminary data.</text>
</comment>
<dbReference type="RefSeq" id="WP_171002334.1">
    <property type="nucleotide sequence ID" value="NZ_BJDI01000008.1"/>
</dbReference>